<organism evidence="1 2">
    <name type="scientific">Rheinheimera aquimaris</name>
    <dbReference type="NCBI Taxonomy" id="412437"/>
    <lineage>
        <taxon>Bacteria</taxon>
        <taxon>Pseudomonadati</taxon>
        <taxon>Pseudomonadota</taxon>
        <taxon>Gammaproteobacteria</taxon>
        <taxon>Chromatiales</taxon>
        <taxon>Chromatiaceae</taxon>
        <taxon>Rheinheimera</taxon>
    </lineage>
</organism>
<dbReference type="Proteomes" id="UP001501169">
    <property type="component" value="Unassembled WGS sequence"/>
</dbReference>
<dbReference type="NCBIfam" id="TIGR01683">
    <property type="entry name" value="thiS"/>
    <property type="match status" value="1"/>
</dbReference>
<name>A0ABP3NKJ7_9GAMM</name>
<gene>
    <name evidence="1" type="ORF">GCM10009098_09700</name>
</gene>
<dbReference type="InterPro" id="IPR016155">
    <property type="entry name" value="Mopterin_synth/thiamin_S_b"/>
</dbReference>
<evidence type="ECO:0000313" key="1">
    <source>
        <dbReference type="EMBL" id="GAA0544125.1"/>
    </source>
</evidence>
<dbReference type="InterPro" id="IPR010035">
    <property type="entry name" value="Thi_S"/>
</dbReference>
<protein>
    <recommendedName>
        <fullName evidence="3">Thiamine biosynthesis protein ThiS</fullName>
    </recommendedName>
</protein>
<dbReference type="PANTHER" id="PTHR34472">
    <property type="entry name" value="SULFUR CARRIER PROTEIN THIS"/>
    <property type="match status" value="1"/>
</dbReference>
<keyword evidence="2" id="KW-1185">Reference proteome</keyword>
<dbReference type="SUPFAM" id="SSF54285">
    <property type="entry name" value="MoaD/ThiS"/>
    <property type="match status" value="1"/>
</dbReference>
<dbReference type="InterPro" id="IPR012675">
    <property type="entry name" value="Beta-grasp_dom_sf"/>
</dbReference>
<reference evidence="2" key="1">
    <citation type="journal article" date="2019" name="Int. J. Syst. Evol. Microbiol.">
        <title>The Global Catalogue of Microorganisms (GCM) 10K type strain sequencing project: providing services to taxonomists for standard genome sequencing and annotation.</title>
        <authorList>
            <consortium name="The Broad Institute Genomics Platform"/>
            <consortium name="The Broad Institute Genome Sequencing Center for Infectious Disease"/>
            <person name="Wu L."/>
            <person name="Ma J."/>
        </authorList>
    </citation>
    <scope>NUCLEOTIDE SEQUENCE [LARGE SCALE GENOMIC DNA]</scope>
    <source>
        <strain evidence="2">JCM 14331</strain>
    </source>
</reference>
<proteinExistence type="predicted"/>
<sequence length="66" mass="7222">MHITVNDDPFQLEAVSTVEQLVTRLGLDPNGLAVAINNNVLAKRLWPEHRLAPADAVQFFQLVTGG</sequence>
<accession>A0ABP3NKJ7</accession>
<dbReference type="CDD" id="cd00565">
    <property type="entry name" value="Ubl_ThiS"/>
    <property type="match status" value="1"/>
</dbReference>
<dbReference type="PANTHER" id="PTHR34472:SF1">
    <property type="entry name" value="SULFUR CARRIER PROTEIN THIS"/>
    <property type="match status" value="1"/>
</dbReference>
<evidence type="ECO:0000313" key="2">
    <source>
        <dbReference type="Proteomes" id="UP001501169"/>
    </source>
</evidence>
<dbReference type="EMBL" id="BAAAEO010000001">
    <property type="protein sequence ID" value="GAA0544125.1"/>
    <property type="molecule type" value="Genomic_DNA"/>
</dbReference>
<dbReference type="Gene3D" id="3.10.20.30">
    <property type="match status" value="1"/>
</dbReference>
<comment type="caution">
    <text evidence="1">The sequence shown here is derived from an EMBL/GenBank/DDBJ whole genome shotgun (WGS) entry which is preliminary data.</text>
</comment>
<dbReference type="Pfam" id="PF02597">
    <property type="entry name" value="ThiS"/>
    <property type="match status" value="1"/>
</dbReference>
<evidence type="ECO:0008006" key="3">
    <source>
        <dbReference type="Google" id="ProtNLM"/>
    </source>
</evidence>
<dbReference type="RefSeq" id="WP_166670434.1">
    <property type="nucleotide sequence ID" value="NZ_BAAAEO010000001.1"/>
</dbReference>
<dbReference type="InterPro" id="IPR003749">
    <property type="entry name" value="ThiS/MoaD-like"/>
</dbReference>